<dbReference type="AlphaFoldDB" id="A0A9W8NX62"/>
<dbReference type="EMBL" id="MU802454">
    <property type="protein sequence ID" value="KAJ3979170.1"/>
    <property type="molecule type" value="Genomic_DNA"/>
</dbReference>
<dbReference type="Gene3D" id="2.130.10.10">
    <property type="entry name" value="YVTN repeat-like/Quinoprotein amine dehydrogenase"/>
    <property type="match status" value="1"/>
</dbReference>
<proteinExistence type="predicted"/>
<evidence type="ECO:0000313" key="1">
    <source>
        <dbReference type="EMBL" id="KAJ3742531.1"/>
    </source>
</evidence>
<keyword evidence="3" id="KW-1185">Reference proteome</keyword>
<dbReference type="EMBL" id="JANVFU010000010">
    <property type="protein sequence ID" value="KAJ3742531.1"/>
    <property type="molecule type" value="Genomic_DNA"/>
</dbReference>
<reference evidence="1 3" key="3">
    <citation type="journal article" date="2023" name="Proc. Natl. Acad. Sci. U.S.A.">
        <title>A global phylogenomic analysis of the shiitake genus Lentinula.</title>
        <authorList>
            <person name="Sierra-Patev S."/>
            <person name="Min B."/>
            <person name="Naranjo-Ortiz M."/>
            <person name="Looney B."/>
            <person name="Konkel Z."/>
            <person name="Slot J.C."/>
            <person name="Sakamoto Y."/>
            <person name="Steenwyk J.L."/>
            <person name="Rokas A."/>
            <person name="Carro J."/>
            <person name="Camarero S."/>
            <person name="Ferreira P."/>
            <person name="Molpeceres G."/>
            <person name="Ruiz-Duenas F.J."/>
            <person name="Serrano A."/>
            <person name="Henrissat B."/>
            <person name="Drula E."/>
            <person name="Hughes K.W."/>
            <person name="Mata J.L."/>
            <person name="Ishikawa N.K."/>
            <person name="Vargas-Isla R."/>
            <person name="Ushijima S."/>
            <person name="Smith C.A."/>
            <person name="Donoghue J."/>
            <person name="Ahrendt S."/>
            <person name="Andreopoulos W."/>
            <person name="He G."/>
            <person name="LaButti K."/>
            <person name="Lipzen A."/>
            <person name="Ng V."/>
            <person name="Riley R."/>
            <person name="Sandor L."/>
            <person name="Barry K."/>
            <person name="Martinez A.T."/>
            <person name="Xiao Y."/>
            <person name="Gibbons J.G."/>
            <person name="Terashima K."/>
            <person name="Grigoriev I.V."/>
            <person name="Hibbett D."/>
        </authorList>
    </citation>
    <scope>NUCLEOTIDE SEQUENCE [LARGE SCALE GENOMIC DNA]</scope>
    <source>
        <strain evidence="1 3">TFB7810</strain>
    </source>
</reference>
<gene>
    <name evidence="1" type="ORF">DFH05DRAFT_1401585</name>
    <name evidence="2" type="ORF">F5890DRAFT_1421723</name>
</gene>
<comment type="caution">
    <text evidence="1">The sequence shown here is derived from an EMBL/GenBank/DDBJ whole genome shotgun (WGS) entry which is preliminary data.</text>
</comment>
<protein>
    <recommendedName>
        <fullName evidence="4">WD40 repeat-like protein</fullName>
    </recommendedName>
</protein>
<name>A0A9W8NX62_9AGAR</name>
<accession>A0AA38PP56</accession>
<dbReference type="InterPro" id="IPR015943">
    <property type="entry name" value="WD40/YVTN_repeat-like_dom_sf"/>
</dbReference>
<feature type="non-terminal residue" evidence="1">
    <location>
        <position position="251"/>
    </location>
</feature>
<evidence type="ECO:0000313" key="2">
    <source>
        <dbReference type="EMBL" id="KAJ3979170.1"/>
    </source>
</evidence>
<organism evidence="1 3">
    <name type="scientific">Lentinula detonsa</name>
    <dbReference type="NCBI Taxonomy" id="2804962"/>
    <lineage>
        <taxon>Eukaryota</taxon>
        <taxon>Fungi</taxon>
        <taxon>Dikarya</taxon>
        <taxon>Basidiomycota</taxon>
        <taxon>Agaricomycotina</taxon>
        <taxon>Agaricomycetes</taxon>
        <taxon>Agaricomycetidae</taxon>
        <taxon>Agaricales</taxon>
        <taxon>Marasmiineae</taxon>
        <taxon>Omphalotaceae</taxon>
        <taxon>Lentinula</taxon>
    </lineage>
</organism>
<dbReference type="SUPFAM" id="SSF63829">
    <property type="entry name" value="Calcium-dependent phosphotriesterase"/>
    <property type="match status" value="1"/>
</dbReference>
<evidence type="ECO:0000313" key="3">
    <source>
        <dbReference type="Proteomes" id="UP001142393"/>
    </source>
</evidence>
<dbReference type="Proteomes" id="UP001142393">
    <property type="component" value="Unassembled WGS sequence"/>
</dbReference>
<evidence type="ECO:0008006" key="4">
    <source>
        <dbReference type="Google" id="ProtNLM"/>
    </source>
</evidence>
<reference evidence="2" key="2">
    <citation type="submission" date="2022-08" db="EMBL/GenBank/DDBJ databases">
        <authorList>
            <consortium name="DOE Joint Genome Institute"/>
            <person name="Min B."/>
            <person name="Riley R."/>
            <person name="Sierra-Patev S."/>
            <person name="Naranjo-Ortiz M."/>
            <person name="Looney B."/>
            <person name="Konkel Z."/>
            <person name="Slot J.C."/>
            <person name="Sakamoto Y."/>
            <person name="Steenwyk J.L."/>
            <person name="Rokas A."/>
            <person name="Carro J."/>
            <person name="Camarero S."/>
            <person name="Ferreira P."/>
            <person name="Molpeceres G."/>
            <person name="Ruiz-Duenas F.J."/>
            <person name="Serrano A."/>
            <person name="Henrissat B."/>
            <person name="Drula E."/>
            <person name="Hughes K.W."/>
            <person name="Mata J.L."/>
            <person name="Ishikawa N.K."/>
            <person name="Vargas-Isla R."/>
            <person name="Ushijima S."/>
            <person name="Smith C.A."/>
            <person name="Ahrendt S."/>
            <person name="Andreopoulos W."/>
            <person name="He G."/>
            <person name="Labutti K."/>
            <person name="Lipzen A."/>
            <person name="Ng V."/>
            <person name="Sandor L."/>
            <person name="Barry K."/>
            <person name="Martinez A.T."/>
            <person name="Xiao Y."/>
            <person name="Gibbons J.G."/>
            <person name="Terashima K."/>
            <person name="Hibbett D.S."/>
            <person name="Grigoriev I.V."/>
        </authorList>
    </citation>
    <scope>NUCLEOTIDE SEQUENCE</scope>
    <source>
        <strain evidence="2">TFB7829</strain>
    </source>
</reference>
<dbReference type="Proteomes" id="UP001163850">
    <property type="component" value="Unassembled WGS sequence"/>
</dbReference>
<accession>A0A9W8NX62</accession>
<reference evidence="1" key="1">
    <citation type="submission" date="2022-08" db="EMBL/GenBank/DDBJ databases">
        <authorList>
            <consortium name="DOE Joint Genome Institute"/>
            <person name="Min B."/>
            <person name="Sierra-Patev S."/>
            <person name="Naranjo-Ortiz M."/>
            <person name="Looney B."/>
            <person name="Konkel Z."/>
            <person name="Slot J.C."/>
            <person name="Sakamoto Y."/>
            <person name="Steenwyk J.L."/>
            <person name="Rokas A."/>
            <person name="Carro J."/>
            <person name="Camarero S."/>
            <person name="Ferreira P."/>
            <person name="Molpeceres G."/>
            <person name="Ruiz-duenas F.J."/>
            <person name="Serrano A."/>
            <person name="Henrissat B."/>
            <person name="Drula E."/>
            <person name="Hughes K.W."/>
            <person name="Mata J.L."/>
            <person name="Ishikawa N.K."/>
            <person name="Vargas-Isla R."/>
            <person name="Ushijima S."/>
            <person name="Smith C.A."/>
            <person name="Ahrendt S."/>
            <person name="Andreopoulos W."/>
            <person name="He G."/>
            <person name="LaButti K."/>
            <person name="Lipzen A."/>
            <person name="Ng V."/>
            <person name="Riley R."/>
            <person name="Sandor L."/>
            <person name="Barry K."/>
            <person name="Martinez A.T."/>
            <person name="Xiao Y."/>
            <person name="Gibbons J.G."/>
            <person name="Terashima K."/>
            <person name="Hibbett D.S."/>
            <person name="Grigoriev I.V."/>
        </authorList>
    </citation>
    <scope>NUCLEOTIDE SEQUENCE</scope>
    <source>
        <strain evidence="1">TFB7810</strain>
    </source>
</reference>
<sequence length="251" mass="27633">ASDRGITTAIVWLTRPNDEEEGLAYGTEHGYICIWKKNNNGDGFTEIYCDRLVGGVNGSEISAMAYDTNSGQLAVVHRAEAIHRFVIDVGMIPRLIKSVAIAKHWPQAVAFGQVGVRGPELWSFGREDGVIYILSDEGKILKSKTTGMIIGHAVLNTRDDAIILDDVSEGVALMKLAGTERVKTFEVPHRERRSRNVAFQDGTSTIIVGSDHGNVYAFDRRTGDIIDTIHIGVKDWVQSISVRFSLYSRSA</sequence>